<dbReference type="AlphaFoldDB" id="A0A239ADS4"/>
<reference evidence="2" key="1">
    <citation type="submission" date="2017-06" db="EMBL/GenBank/DDBJ databases">
        <authorList>
            <person name="Varghese N."/>
            <person name="Submissions S."/>
        </authorList>
    </citation>
    <scope>NUCLEOTIDE SEQUENCE [LARGE SCALE GENOMIC DNA]</scope>
    <source>
        <strain evidence="2">Ca-68</strain>
    </source>
</reference>
<proteinExistence type="predicted"/>
<accession>A0A239ADS4</accession>
<dbReference type="Gene3D" id="1.25.40.10">
    <property type="entry name" value="Tetratricopeptide repeat domain"/>
    <property type="match status" value="1"/>
</dbReference>
<sequence>MGIRIKGLNLVFGLLAIAGLLGSIYEANALWQRQTVNQQIKAGELVRGDAYAFEKKMMAAYKLGEAGDYKHAVQSFSQLLETGLSDPQQALVQYNIGNNLLQAGLVRRLNDDGSLKDEAKYELSQARIAYEQALRLDPGFRQAKFNLSLMLLVQPNGIEGLKKEQEGMELSNIPVGLP</sequence>
<name>A0A239ADS4_9PROT</name>
<protein>
    <submittedName>
        <fullName evidence="1">MxaK protein</fullName>
    </submittedName>
</protein>
<dbReference type="RefSeq" id="WP_089375918.1">
    <property type="nucleotide sequence ID" value="NZ_FZOA01000007.1"/>
</dbReference>
<dbReference type="EMBL" id="FZOA01000007">
    <property type="protein sequence ID" value="SNR93501.1"/>
    <property type="molecule type" value="Genomic_DNA"/>
</dbReference>
<evidence type="ECO:0000313" key="1">
    <source>
        <dbReference type="EMBL" id="SNR93501.1"/>
    </source>
</evidence>
<organism evidence="1 2">
    <name type="scientific">Methylobacillus rhizosphaerae</name>
    <dbReference type="NCBI Taxonomy" id="551994"/>
    <lineage>
        <taxon>Bacteria</taxon>
        <taxon>Pseudomonadati</taxon>
        <taxon>Pseudomonadota</taxon>
        <taxon>Betaproteobacteria</taxon>
        <taxon>Nitrosomonadales</taxon>
        <taxon>Methylophilaceae</taxon>
        <taxon>Methylobacillus</taxon>
    </lineage>
</organism>
<gene>
    <name evidence="1" type="ORF">SAMN05192560_1835</name>
</gene>
<evidence type="ECO:0000313" key="2">
    <source>
        <dbReference type="Proteomes" id="UP000198305"/>
    </source>
</evidence>
<dbReference type="OrthoDB" id="8536394at2"/>
<keyword evidence="2" id="KW-1185">Reference proteome</keyword>
<dbReference type="SUPFAM" id="SSF48452">
    <property type="entry name" value="TPR-like"/>
    <property type="match status" value="1"/>
</dbReference>
<dbReference type="InterPro" id="IPR011990">
    <property type="entry name" value="TPR-like_helical_dom_sf"/>
</dbReference>
<dbReference type="Proteomes" id="UP000198305">
    <property type="component" value="Unassembled WGS sequence"/>
</dbReference>